<dbReference type="Proteomes" id="UP000059680">
    <property type="component" value="Chromosome 1"/>
</dbReference>
<dbReference type="InParanoid" id="A0A0P0V923"/>
<reference evidence="2 3" key="3">
    <citation type="journal article" date="2013" name="Rice">
        <title>Improvement of the Oryza sativa Nipponbare reference genome using next generation sequence and optical map data.</title>
        <authorList>
            <person name="Kawahara Y."/>
            <person name="de la Bastide M."/>
            <person name="Hamilton J.P."/>
            <person name="Kanamori H."/>
            <person name="McCombie W.R."/>
            <person name="Ouyang S."/>
            <person name="Schwartz D.C."/>
            <person name="Tanaka T."/>
            <person name="Wu J."/>
            <person name="Zhou S."/>
            <person name="Childs K.L."/>
            <person name="Davidson R.M."/>
            <person name="Lin H."/>
            <person name="Quesada-Ocampo L."/>
            <person name="Vaillancourt B."/>
            <person name="Sakai H."/>
            <person name="Lee S.S."/>
            <person name="Kim J."/>
            <person name="Numa H."/>
            <person name="Itoh T."/>
            <person name="Buell C.R."/>
            <person name="Matsumoto T."/>
        </authorList>
    </citation>
    <scope>NUCLEOTIDE SEQUENCE [LARGE SCALE GENOMIC DNA]</scope>
    <source>
        <strain evidence="3">cv. Nipponbare</strain>
    </source>
</reference>
<keyword evidence="1" id="KW-1133">Transmembrane helix</keyword>
<evidence type="ECO:0000256" key="1">
    <source>
        <dbReference type="SAM" id="Phobius"/>
    </source>
</evidence>
<dbReference type="Gramene" id="Os01t0788850-00">
    <property type="protein sequence ID" value="Os01t0788850-00"/>
    <property type="gene ID" value="Os01g0788850"/>
</dbReference>
<keyword evidence="3" id="KW-1185">Reference proteome</keyword>
<name>A0A0P0V923_ORYSJ</name>
<accession>A0A0P0V923</accession>
<organism evidence="2 3">
    <name type="scientific">Oryza sativa subsp. japonica</name>
    <name type="common">Rice</name>
    <dbReference type="NCBI Taxonomy" id="39947"/>
    <lineage>
        <taxon>Eukaryota</taxon>
        <taxon>Viridiplantae</taxon>
        <taxon>Streptophyta</taxon>
        <taxon>Embryophyta</taxon>
        <taxon>Tracheophyta</taxon>
        <taxon>Spermatophyta</taxon>
        <taxon>Magnoliopsida</taxon>
        <taxon>Liliopsida</taxon>
        <taxon>Poales</taxon>
        <taxon>Poaceae</taxon>
        <taxon>BOP clade</taxon>
        <taxon>Oryzoideae</taxon>
        <taxon>Oryzeae</taxon>
        <taxon>Oryzinae</taxon>
        <taxon>Oryza</taxon>
        <taxon>Oryza sativa</taxon>
    </lineage>
</organism>
<dbReference type="EMBL" id="AP014957">
    <property type="protein sequence ID" value="BAS74714.1"/>
    <property type="molecule type" value="Genomic_DNA"/>
</dbReference>
<evidence type="ECO:0000313" key="2">
    <source>
        <dbReference type="EMBL" id="BAS74714.1"/>
    </source>
</evidence>
<evidence type="ECO:0000313" key="3">
    <source>
        <dbReference type="Proteomes" id="UP000059680"/>
    </source>
</evidence>
<keyword evidence="1" id="KW-0812">Transmembrane</keyword>
<gene>
    <name evidence="2" type="ordered locus">Os01g0788850</name>
    <name evidence="2" type="ORF">OSNPB_010788850</name>
</gene>
<feature type="transmembrane region" description="Helical" evidence="1">
    <location>
        <begin position="34"/>
        <end position="56"/>
    </location>
</feature>
<dbReference type="PaxDb" id="39947-A0A0P0V923"/>
<dbReference type="AlphaFoldDB" id="A0A0P0V923"/>
<reference evidence="2 3" key="2">
    <citation type="journal article" date="2013" name="Plant Cell Physiol.">
        <title>Rice Annotation Project Database (RAP-DB): an integrative and interactive database for rice genomics.</title>
        <authorList>
            <person name="Sakai H."/>
            <person name="Lee S.S."/>
            <person name="Tanaka T."/>
            <person name="Numa H."/>
            <person name="Kim J."/>
            <person name="Kawahara Y."/>
            <person name="Wakimoto H."/>
            <person name="Yang C.C."/>
            <person name="Iwamoto M."/>
            <person name="Abe T."/>
            <person name="Yamada Y."/>
            <person name="Muto A."/>
            <person name="Inokuchi H."/>
            <person name="Ikemura T."/>
            <person name="Matsumoto T."/>
            <person name="Sasaki T."/>
            <person name="Itoh T."/>
        </authorList>
    </citation>
    <scope>NUCLEOTIDE SEQUENCE [LARGE SCALE GENOMIC DNA]</scope>
    <source>
        <strain evidence="3">cv. Nipponbare</strain>
    </source>
</reference>
<protein>
    <submittedName>
        <fullName evidence="2">Os01g0788850 protein</fullName>
    </submittedName>
</protein>
<keyword evidence="1" id="KW-0472">Membrane</keyword>
<reference evidence="3" key="1">
    <citation type="journal article" date="2005" name="Nature">
        <title>The map-based sequence of the rice genome.</title>
        <authorList>
            <consortium name="International rice genome sequencing project (IRGSP)"/>
            <person name="Matsumoto T."/>
            <person name="Wu J."/>
            <person name="Kanamori H."/>
            <person name="Katayose Y."/>
            <person name="Fujisawa M."/>
            <person name="Namiki N."/>
            <person name="Mizuno H."/>
            <person name="Yamamoto K."/>
            <person name="Antonio B.A."/>
            <person name="Baba T."/>
            <person name="Sakata K."/>
            <person name="Nagamura Y."/>
            <person name="Aoki H."/>
            <person name="Arikawa K."/>
            <person name="Arita K."/>
            <person name="Bito T."/>
            <person name="Chiden Y."/>
            <person name="Fujitsuka N."/>
            <person name="Fukunaka R."/>
            <person name="Hamada M."/>
            <person name="Harada C."/>
            <person name="Hayashi A."/>
            <person name="Hijishita S."/>
            <person name="Honda M."/>
            <person name="Hosokawa S."/>
            <person name="Ichikawa Y."/>
            <person name="Idonuma A."/>
            <person name="Iijima M."/>
            <person name="Ikeda M."/>
            <person name="Ikeno M."/>
            <person name="Ito K."/>
            <person name="Ito S."/>
            <person name="Ito T."/>
            <person name="Ito Y."/>
            <person name="Ito Y."/>
            <person name="Iwabuchi A."/>
            <person name="Kamiya K."/>
            <person name="Karasawa W."/>
            <person name="Kurita K."/>
            <person name="Katagiri S."/>
            <person name="Kikuta A."/>
            <person name="Kobayashi H."/>
            <person name="Kobayashi N."/>
            <person name="Machita K."/>
            <person name="Maehara T."/>
            <person name="Masukawa M."/>
            <person name="Mizubayashi T."/>
            <person name="Mukai Y."/>
            <person name="Nagasaki H."/>
            <person name="Nagata Y."/>
            <person name="Naito S."/>
            <person name="Nakashima M."/>
            <person name="Nakama Y."/>
            <person name="Nakamichi Y."/>
            <person name="Nakamura M."/>
            <person name="Meguro A."/>
            <person name="Negishi M."/>
            <person name="Ohta I."/>
            <person name="Ohta T."/>
            <person name="Okamoto M."/>
            <person name="Ono N."/>
            <person name="Saji S."/>
            <person name="Sakaguchi M."/>
            <person name="Sakai K."/>
            <person name="Shibata M."/>
            <person name="Shimokawa T."/>
            <person name="Song J."/>
            <person name="Takazaki Y."/>
            <person name="Terasawa K."/>
            <person name="Tsugane M."/>
            <person name="Tsuji K."/>
            <person name="Ueda S."/>
            <person name="Waki K."/>
            <person name="Yamagata H."/>
            <person name="Yamamoto M."/>
            <person name="Yamamoto S."/>
            <person name="Yamane H."/>
            <person name="Yoshiki S."/>
            <person name="Yoshihara R."/>
            <person name="Yukawa K."/>
            <person name="Zhong H."/>
            <person name="Yano M."/>
            <person name="Yuan Q."/>
            <person name="Ouyang S."/>
            <person name="Liu J."/>
            <person name="Jones K.M."/>
            <person name="Gansberger K."/>
            <person name="Moffat K."/>
            <person name="Hill J."/>
            <person name="Bera J."/>
            <person name="Fadrosh D."/>
            <person name="Jin S."/>
            <person name="Johri S."/>
            <person name="Kim M."/>
            <person name="Overton L."/>
            <person name="Reardon M."/>
            <person name="Tsitrin T."/>
            <person name="Vuong H."/>
            <person name="Weaver B."/>
            <person name="Ciecko A."/>
            <person name="Tallon L."/>
            <person name="Jackson J."/>
            <person name="Pai G."/>
            <person name="Aken S.V."/>
            <person name="Utterback T."/>
            <person name="Reidmuller S."/>
            <person name="Feldblyum T."/>
            <person name="Hsiao J."/>
            <person name="Zismann V."/>
            <person name="Iobst S."/>
            <person name="de Vazeille A.R."/>
            <person name="Buell C.R."/>
            <person name="Ying K."/>
            <person name="Li Y."/>
            <person name="Lu T."/>
            <person name="Huang Y."/>
            <person name="Zhao Q."/>
            <person name="Feng Q."/>
            <person name="Zhang L."/>
            <person name="Zhu J."/>
            <person name="Weng Q."/>
            <person name="Mu J."/>
            <person name="Lu Y."/>
            <person name="Fan D."/>
            <person name="Liu Y."/>
            <person name="Guan J."/>
            <person name="Zhang Y."/>
            <person name="Yu S."/>
            <person name="Liu X."/>
            <person name="Zhang Y."/>
            <person name="Hong G."/>
            <person name="Han B."/>
            <person name="Choisne N."/>
            <person name="Demange N."/>
            <person name="Orjeda G."/>
            <person name="Samain S."/>
            <person name="Cattolico L."/>
            <person name="Pelletier E."/>
            <person name="Couloux A."/>
            <person name="Segurens B."/>
            <person name="Wincker P."/>
            <person name="D'Hont A."/>
            <person name="Scarpelli C."/>
            <person name="Weissenbach J."/>
            <person name="Salanoubat M."/>
            <person name="Quetier F."/>
            <person name="Yu Y."/>
            <person name="Kim H.R."/>
            <person name="Rambo T."/>
            <person name="Currie J."/>
            <person name="Collura K."/>
            <person name="Luo M."/>
            <person name="Yang T."/>
            <person name="Ammiraju J.S.S."/>
            <person name="Engler F."/>
            <person name="Soderlund C."/>
            <person name="Wing R.A."/>
            <person name="Palmer L.E."/>
            <person name="de la Bastide M."/>
            <person name="Spiegel L."/>
            <person name="Nascimento L."/>
            <person name="Zutavern T."/>
            <person name="O'Shaughnessy A."/>
            <person name="Dike S."/>
            <person name="Dedhia N."/>
            <person name="Preston R."/>
            <person name="Balija V."/>
            <person name="McCombie W.R."/>
            <person name="Chow T."/>
            <person name="Chen H."/>
            <person name="Chung M."/>
            <person name="Chen C."/>
            <person name="Shaw J."/>
            <person name="Wu H."/>
            <person name="Hsiao K."/>
            <person name="Chao Y."/>
            <person name="Chu M."/>
            <person name="Cheng C."/>
            <person name="Hour A."/>
            <person name="Lee P."/>
            <person name="Lin S."/>
            <person name="Lin Y."/>
            <person name="Liou J."/>
            <person name="Liu S."/>
            <person name="Hsing Y."/>
            <person name="Raghuvanshi S."/>
            <person name="Mohanty A."/>
            <person name="Bharti A.K."/>
            <person name="Gaur A."/>
            <person name="Gupta V."/>
            <person name="Kumar D."/>
            <person name="Ravi V."/>
            <person name="Vij S."/>
            <person name="Kapur A."/>
            <person name="Khurana P."/>
            <person name="Khurana P."/>
            <person name="Khurana J.P."/>
            <person name="Tyagi A.K."/>
            <person name="Gaikwad K."/>
            <person name="Singh A."/>
            <person name="Dalal V."/>
            <person name="Srivastava S."/>
            <person name="Dixit A."/>
            <person name="Pal A.K."/>
            <person name="Ghazi I.A."/>
            <person name="Yadav M."/>
            <person name="Pandit A."/>
            <person name="Bhargava A."/>
            <person name="Sureshbabu K."/>
            <person name="Batra K."/>
            <person name="Sharma T.R."/>
            <person name="Mohapatra T."/>
            <person name="Singh N.K."/>
            <person name="Messing J."/>
            <person name="Nelson A.B."/>
            <person name="Fuks G."/>
            <person name="Kavchok S."/>
            <person name="Keizer G."/>
            <person name="Linton E."/>
            <person name="Llaca V."/>
            <person name="Song R."/>
            <person name="Tanyolac B."/>
            <person name="Young S."/>
            <person name="Ho-Il K."/>
            <person name="Hahn J.H."/>
            <person name="Sangsakoo G."/>
            <person name="Vanavichit A."/>
            <person name="de Mattos Luiz.A.T."/>
            <person name="Zimmer P.D."/>
            <person name="Malone G."/>
            <person name="Dellagostin O."/>
            <person name="de Oliveira A.C."/>
            <person name="Bevan M."/>
            <person name="Bancroft I."/>
            <person name="Minx P."/>
            <person name="Cordum H."/>
            <person name="Wilson R."/>
            <person name="Cheng Z."/>
            <person name="Jin W."/>
            <person name="Jiang J."/>
            <person name="Leong S.A."/>
            <person name="Iwama H."/>
            <person name="Gojobori T."/>
            <person name="Itoh T."/>
            <person name="Niimura Y."/>
            <person name="Fujii Y."/>
            <person name="Habara T."/>
            <person name="Sakai H."/>
            <person name="Sato Y."/>
            <person name="Wilson G."/>
            <person name="Kumar K."/>
            <person name="McCouch S."/>
            <person name="Juretic N."/>
            <person name="Hoen D."/>
            <person name="Wright S."/>
            <person name="Bruskiewich R."/>
            <person name="Bureau T."/>
            <person name="Miyao A."/>
            <person name="Hirochika H."/>
            <person name="Nishikawa T."/>
            <person name="Kadowaki K."/>
            <person name="Sugiura M."/>
            <person name="Burr B."/>
            <person name="Sasaki T."/>
        </authorList>
    </citation>
    <scope>NUCLEOTIDE SEQUENCE [LARGE SCALE GENOMIC DNA]</scope>
    <source>
        <strain evidence="3">cv. Nipponbare</strain>
    </source>
</reference>
<proteinExistence type="predicted"/>
<sequence length="111" mass="12174">MSFSVPAPITTVHVPPPVAAMPPAKLASRSSASFIRFFLPFVAITLRSCLVVMNISHACRLPRHGRHPAPSSEDESIHTRLVELMNTGVIRKDVLYGSDLAVWPYGLDQKP</sequence>